<sequence>MSRLQEDAEALLRTEAAPLCVADPPNGAGVDMFLVGGEIVYISEAKGSQSLRDRLLRKHVSGDDNHACQRAFKEQFLDQVLRREHIKANAYARWLEVL</sequence>
<dbReference type="AlphaFoldDB" id="A0A7Z7IYB5"/>
<reference evidence="1 2" key="1">
    <citation type="submission" date="2017-10" db="EMBL/GenBank/DDBJ databases">
        <authorList>
            <person name="Regsiter A."/>
            <person name="William W."/>
        </authorList>
    </citation>
    <scope>NUCLEOTIDE SEQUENCE [LARGE SCALE GENOMIC DNA]</scope>
    <source>
        <strain evidence="1 2">CFBP6991</strain>
    </source>
</reference>
<name>A0A7Z7IYB5_XANCH</name>
<evidence type="ECO:0000313" key="1">
    <source>
        <dbReference type="EMBL" id="SOO23855.1"/>
    </source>
</evidence>
<evidence type="ECO:0000313" key="2">
    <source>
        <dbReference type="Proteomes" id="UP000234345"/>
    </source>
</evidence>
<dbReference type="Proteomes" id="UP000234345">
    <property type="component" value="Unassembled WGS sequence"/>
</dbReference>
<dbReference type="EMBL" id="OCZC01000058">
    <property type="protein sequence ID" value="SOO23855.1"/>
    <property type="molecule type" value="Genomic_DNA"/>
</dbReference>
<gene>
    <name evidence="1" type="ORF">XFF6991_310025</name>
</gene>
<comment type="caution">
    <text evidence="1">The sequence shown here is derived from an EMBL/GenBank/DDBJ whole genome shotgun (WGS) entry which is preliminary data.</text>
</comment>
<proteinExistence type="predicted"/>
<accession>A0A7Z7IYB5</accession>
<organism evidence="1 2">
    <name type="scientific">Xanthomonas campestris pv. phaseoli</name>
    <dbReference type="NCBI Taxonomy" id="317013"/>
    <lineage>
        <taxon>Bacteria</taxon>
        <taxon>Pseudomonadati</taxon>
        <taxon>Pseudomonadota</taxon>
        <taxon>Gammaproteobacteria</taxon>
        <taxon>Lysobacterales</taxon>
        <taxon>Lysobacteraceae</taxon>
        <taxon>Xanthomonas</taxon>
    </lineage>
</organism>
<protein>
    <submittedName>
        <fullName evidence="1">Uncharacterized protein</fullName>
    </submittedName>
</protein>